<feature type="non-terminal residue" evidence="1">
    <location>
        <position position="157"/>
    </location>
</feature>
<organism evidence="1 2">
    <name type="scientific">Cervus elaphus hippelaphus</name>
    <name type="common">European red deer</name>
    <dbReference type="NCBI Taxonomy" id="46360"/>
    <lineage>
        <taxon>Eukaryota</taxon>
        <taxon>Metazoa</taxon>
        <taxon>Chordata</taxon>
        <taxon>Craniata</taxon>
        <taxon>Vertebrata</taxon>
        <taxon>Euteleostomi</taxon>
        <taxon>Mammalia</taxon>
        <taxon>Eutheria</taxon>
        <taxon>Laurasiatheria</taxon>
        <taxon>Artiodactyla</taxon>
        <taxon>Ruminantia</taxon>
        <taxon>Pecora</taxon>
        <taxon>Cervidae</taxon>
        <taxon>Cervinae</taxon>
        <taxon>Cervus</taxon>
    </lineage>
</organism>
<evidence type="ECO:0000313" key="1">
    <source>
        <dbReference type="EMBL" id="OWK05588.1"/>
    </source>
</evidence>
<evidence type="ECO:0000313" key="2">
    <source>
        <dbReference type="Proteomes" id="UP000242450"/>
    </source>
</evidence>
<comment type="caution">
    <text evidence="1">The sequence shown here is derived from an EMBL/GenBank/DDBJ whole genome shotgun (WGS) entry which is preliminary data.</text>
</comment>
<reference evidence="1 2" key="1">
    <citation type="journal article" date="2018" name="Mol. Genet. Genomics">
        <title>The red deer Cervus elaphus genome CerEla1.0: sequencing, annotating, genes, and chromosomes.</title>
        <authorList>
            <person name="Bana N.A."/>
            <person name="Nyiri A."/>
            <person name="Nagy J."/>
            <person name="Frank K."/>
            <person name="Nagy T."/>
            <person name="Steger V."/>
            <person name="Schiller M."/>
            <person name="Lakatos P."/>
            <person name="Sugar L."/>
            <person name="Horn P."/>
            <person name="Barta E."/>
            <person name="Orosz L."/>
        </authorList>
    </citation>
    <scope>NUCLEOTIDE SEQUENCE [LARGE SCALE GENOMIC DNA]</scope>
    <source>
        <strain evidence="1">Hungarian</strain>
    </source>
</reference>
<proteinExistence type="predicted"/>
<keyword evidence="2" id="KW-1185">Reference proteome</keyword>
<protein>
    <submittedName>
        <fullName evidence="1">Uncharacterized protein</fullName>
    </submittedName>
</protein>
<sequence>MCIPIAGESESLEEDRKGGETLKIHLGIAGMDICQQRVPLFQTNSVPVDILEHQAMRASNRKYQVEAKSGYSSCHSRSSSFSELCHRRNTSVGSTSTGVESILEPCDEAEQKTAEPSLDIADKEDTALEILNRCPVKQDSVESQLKRVDDTRVDADD</sequence>
<accession>A0A212CHW3</accession>
<gene>
    <name evidence="1" type="ORF">Celaphus_00002253</name>
</gene>
<name>A0A212CHW3_CEREH</name>
<dbReference type="AlphaFoldDB" id="A0A212CHW3"/>
<dbReference type="OrthoDB" id="3365224at2759"/>
<dbReference type="EMBL" id="MKHE01000020">
    <property type="protein sequence ID" value="OWK05588.1"/>
    <property type="molecule type" value="Genomic_DNA"/>
</dbReference>
<dbReference type="Proteomes" id="UP000242450">
    <property type="component" value="Chromosome 20"/>
</dbReference>